<protein>
    <submittedName>
        <fullName evidence="1">Uncharacterized protein</fullName>
    </submittedName>
</protein>
<dbReference type="Proteomes" id="UP000014500">
    <property type="component" value="Unassembled WGS sequence"/>
</dbReference>
<dbReference type="EMBL" id="JH431868">
    <property type="status" value="NOT_ANNOTATED_CDS"/>
    <property type="molecule type" value="Genomic_DNA"/>
</dbReference>
<reference evidence="2" key="1">
    <citation type="submission" date="2011-05" db="EMBL/GenBank/DDBJ databases">
        <authorList>
            <person name="Richards S.R."/>
            <person name="Qu J."/>
            <person name="Jiang H."/>
            <person name="Jhangiani S.N."/>
            <person name="Agravi P."/>
            <person name="Goodspeed R."/>
            <person name="Gross S."/>
            <person name="Mandapat C."/>
            <person name="Jackson L."/>
            <person name="Mathew T."/>
            <person name="Pu L."/>
            <person name="Thornton R."/>
            <person name="Saada N."/>
            <person name="Wilczek-Boney K.B."/>
            <person name="Lee S."/>
            <person name="Kovar C."/>
            <person name="Wu Y."/>
            <person name="Scherer S.E."/>
            <person name="Worley K.C."/>
            <person name="Muzny D.M."/>
            <person name="Gibbs R."/>
        </authorList>
    </citation>
    <scope>NUCLEOTIDE SEQUENCE</scope>
    <source>
        <strain evidence="2">Brora</strain>
    </source>
</reference>
<proteinExistence type="predicted"/>
<organism evidence="1 2">
    <name type="scientific">Strigamia maritima</name>
    <name type="common">European centipede</name>
    <name type="synonym">Geophilus maritimus</name>
    <dbReference type="NCBI Taxonomy" id="126957"/>
    <lineage>
        <taxon>Eukaryota</taxon>
        <taxon>Metazoa</taxon>
        <taxon>Ecdysozoa</taxon>
        <taxon>Arthropoda</taxon>
        <taxon>Myriapoda</taxon>
        <taxon>Chilopoda</taxon>
        <taxon>Pleurostigmophora</taxon>
        <taxon>Geophilomorpha</taxon>
        <taxon>Linotaeniidae</taxon>
        <taxon>Strigamia</taxon>
    </lineage>
</organism>
<name>T1J5T1_STRMM</name>
<accession>T1J5T1</accession>
<dbReference type="EnsemblMetazoa" id="SMAR008987-RA">
    <property type="protein sequence ID" value="SMAR008987-PA"/>
    <property type="gene ID" value="SMAR008987"/>
</dbReference>
<sequence>MEINRRLLSARHFQRCHNCSSFLHGKVNRHYLFE</sequence>
<dbReference type="HOGENOM" id="CLU_3377623_0_0_1"/>
<keyword evidence="2" id="KW-1185">Reference proteome</keyword>
<reference evidence="1" key="2">
    <citation type="submission" date="2015-02" db="UniProtKB">
        <authorList>
            <consortium name="EnsemblMetazoa"/>
        </authorList>
    </citation>
    <scope>IDENTIFICATION</scope>
</reference>
<evidence type="ECO:0000313" key="2">
    <source>
        <dbReference type="Proteomes" id="UP000014500"/>
    </source>
</evidence>
<dbReference type="AlphaFoldDB" id="T1J5T1"/>
<evidence type="ECO:0000313" key="1">
    <source>
        <dbReference type="EnsemblMetazoa" id="SMAR008987-PA"/>
    </source>
</evidence>